<evidence type="ECO:0000259" key="6">
    <source>
        <dbReference type="Pfam" id="PF00535"/>
    </source>
</evidence>
<dbReference type="PANTHER" id="PTHR43646:SF2">
    <property type="entry name" value="GLYCOSYLTRANSFERASE 2-LIKE DOMAIN-CONTAINING PROTEIN"/>
    <property type="match status" value="1"/>
</dbReference>
<sequence length="222" mass="24168">MRLSVVIPTLDEAERITESVSSAVGGADEVLVVDGGSRDGTPDRAEAAGARVIFSTPGRARQLGVGAEAAQGDILLFLHADTQLPVGWDAAVRRALEDAAVVGGAFRFRFDERGLVYRLLEWGTRLRVALLRLPYGDQALFVRRSVLDSIGGLPQVPIMEDLDLVAALKRRGRLVLLSLPATTSARRYREHGPLRMAARNLLAALAWACGQDRARMAARYRR</sequence>
<dbReference type="EMBL" id="JQ085819">
    <property type="protein sequence ID" value="AFD03239.1"/>
    <property type="molecule type" value="Genomic_DNA"/>
</dbReference>
<dbReference type="Pfam" id="PF00535">
    <property type="entry name" value="Glycos_transf_2"/>
    <property type="match status" value="1"/>
</dbReference>
<evidence type="ECO:0000256" key="1">
    <source>
        <dbReference type="ARBA" id="ARBA00004236"/>
    </source>
</evidence>
<protein>
    <submittedName>
        <fullName evidence="7">Glycosyl transferase family 2</fullName>
    </submittedName>
</protein>
<keyword evidence="2" id="KW-1003">Cell membrane</keyword>
<proteinExistence type="predicted"/>
<keyword evidence="3" id="KW-0328">Glycosyltransferase</keyword>
<dbReference type="CDD" id="cd02522">
    <property type="entry name" value="GT_2_like_a"/>
    <property type="match status" value="1"/>
</dbReference>
<dbReference type="InterPro" id="IPR029044">
    <property type="entry name" value="Nucleotide-diphossugar_trans"/>
</dbReference>
<dbReference type="GO" id="GO:0005886">
    <property type="term" value="C:plasma membrane"/>
    <property type="evidence" value="ECO:0007669"/>
    <property type="project" value="UniProtKB-SubCell"/>
</dbReference>
<dbReference type="Gene3D" id="3.90.550.10">
    <property type="entry name" value="Spore Coat Polysaccharide Biosynthesis Protein SpsA, Chain A"/>
    <property type="match status" value="1"/>
</dbReference>
<organism evidence="7">
    <name type="scientific">uncultured bacterium W4-39b</name>
    <dbReference type="NCBI Taxonomy" id="1130994"/>
    <lineage>
        <taxon>Bacteria</taxon>
        <taxon>environmental samples</taxon>
    </lineage>
</organism>
<dbReference type="SUPFAM" id="SSF53448">
    <property type="entry name" value="Nucleotide-diphospho-sugar transferases"/>
    <property type="match status" value="1"/>
</dbReference>
<keyword evidence="5" id="KW-0472">Membrane</keyword>
<feature type="domain" description="Glycosyltransferase 2-like" evidence="6">
    <location>
        <begin position="4"/>
        <end position="122"/>
    </location>
</feature>
<dbReference type="AlphaFoldDB" id="H9BWR7"/>
<evidence type="ECO:0000256" key="3">
    <source>
        <dbReference type="ARBA" id="ARBA00022676"/>
    </source>
</evidence>
<name>H9BWR7_9BACT</name>
<reference evidence="7" key="1">
    <citation type="submission" date="2011-11" db="EMBL/GenBank/DDBJ databases">
        <title>Construction and analysis of a metagenome of deep-sea sediment.</title>
        <authorList>
            <person name="Huo Y.-Y."/>
            <person name="Cheng H."/>
            <person name="Wu M."/>
        </authorList>
    </citation>
    <scope>NUCLEOTIDE SEQUENCE</scope>
</reference>
<comment type="subcellular location">
    <subcellularLocation>
        <location evidence="1">Cell membrane</location>
    </subcellularLocation>
</comment>
<accession>H9BWR7</accession>
<dbReference type="InterPro" id="IPR026461">
    <property type="entry name" value="Trfase_2_rSAM/seldom_assoc"/>
</dbReference>
<evidence type="ECO:0000256" key="5">
    <source>
        <dbReference type="ARBA" id="ARBA00023136"/>
    </source>
</evidence>
<dbReference type="NCBIfam" id="TIGR04283">
    <property type="entry name" value="glyco_like_mftF"/>
    <property type="match status" value="1"/>
</dbReference>
<dbReference type="InterPro" id="IPR001173">
    <property type="entry name" value="Glyco_trans_2-like"/>
</dbReference>
<dbReference type="PANTHER" id="PTHR43646">
    <property type="entry name" value="GLYCOSYLTRANSFERASE"/>
    <property type="match status" value="1"/>
</dbReference>
<evidence type="ECO:0000256" key="4">
    <source>
        <dbReference type="ARBA" id="ARBA00022679"/>
    </source>
</evidence>
<evidence type="ECO:0000313" key="7">
    <source>
        <dbReference type="EMBL" id="AFD03239.1"/>
    </source>
</evidence>
<dbReference type="GO" id="GO:0016757">
    <property type="term" value="F:glycosyltransferase activity"/>
    <property type="evidence" value="ECO:0007669"/>
    <property type="project" value="UniProtKB-KW"/>
</dbReference>
<keyword evidence="4 7" id="KW-0808">Transferase</keyword>
<evidence type="ECO:0000256" key="2">
    <source>
        <dbReference type="ARBA" id="ARBA00022475"/>
    </source>
</evidence>